<dbReference type="GO" id="GO:0009432">
    <property type="term" value="P:SOS response"/>
    <property type="evidence" value="ECO:0007669"/>
    <property type="project" value="TreeGrafter"/>
</dbReference>
<evidence type="ECO:0000256" key="4">
    <source>
        <dbReference type="ARBA" id="ARBA00022741"/>
    </source>
</evidence>
<keyword evidence="6" id="KW-0067">ATP-binding</keyword>
<dbReference type="GO" id="GO:0043590">
    <property type="term" value="C:bacterial nucleoid"/>
    <property type="evidence" value="ECO:0007669"/>
    <property type="project" value="TreeGrafter"/>
</dbReference>
<feature type="coiled-coil region" evidence="10">
    <location>
        <begin position="346"/>
        <end position="380"/>
    </location>
</feature>
<evidence type="ECO:0000313" key="13">
    <source>
        <dbReference type="Proteomes" id="UP000501676"/>
    </source>
</evidence>
<comment type="function">
    <text evidence="1 9">May be involved in recombinational repair of damaged DNA.</text>
</comment>
<protein>
    <recommendedName>
        <fullName evidence="3 9">DNA repair protein RecN</fullName>
    </recommendedName>
    <alternativeName>
        <fullName evidence="8 9">Recombination protein N</fullName>
    </alternativeName>
</protein>
<keyword evidence="5 9" id="KW-0227">DNA damage</keyword>
<evidence type="ECO:0000256" key="7">
    <source>
        <dbReference type="ARBA" id="ARBA00023204"/>
    </source>
</evidence>
<evidence type="ECO:0000256" key="5">
    <source>
        <dbReference type="ARBA" id="ARBA00022763"/>
    </source>
</evidence>
<evidence type="ECO:0000256" key="9">
    <source>
        <dbReference type="PIRNR" id="PIRNR003128"/>
    </source>
</evidence>
<comment type="similarity">
    <text evidence="2 9">Belongs to the RecN family.</text>
</comment>
<name>A0A6G7B936_9LACO</name>
<dbReference type="FunFam" id="3.40.50.300:FF:000319">
    <property type="entry name" value="DNA repair protein RecN"/>
    <property type="match status" value="1"/>
</dbReference>
<dbReference type="GO" id="GO:0006281">
    <property type="term" value="P:DNA repair"/>
    <property type="evidence" value="ECO:0007669"/>
    <property type="project" value="UniProtKB-KW"/>
</dbReference>
<evidence type="ECO:0000313" key="12">
    <source>
        <dbReference type="EMBL" id="QIH23674.1"/>
    </source>
</evidence>
<dbReference type="FunFam" id="3.40.50.300:FF:000356">
    <property type="entry name" value="DNA repair protein RecN"/>
    <property type="match status" value="1"/>
</dbReference>
<dbReference type="InterPro" id="IPR004604">
    <property type="entry name" value="DNA_recomb/repair_RecN"/>
</dbReference>
<feature type="domain" description="RecF/RecN/SMC N-terminal" evidence="11">
    <location>
        <begin position="2"/>
        <end position="509"/>
    </location>
</feature>
<evidence type="ECO:0000256" key="1">
    <source>
        <dbReference type="ARBA" id="ARBA00003618"/>
    </source>
</evidence>
<dbReference type="AlphaFoldDB" id="A0A6G7B936"/>
<keyword evidence="7 9" id="KW-0234">DNA repair</keyword>
<keyword evidence="4" id="KW-0547">Nucleotide-binding</keyword>
<evidence type="ECO:0000256" key="8">
    <source>
        <dbReference type="ARBA" id="ARBA00033408"/>
    </source>
</evidence>
<dbReference type="Proteomes" id="UP000501676">
    <property type="component" value="Chromosome"/>
</dbReference>
<evidence type="ECO:0000256" key="3">
    <source>
        <dbReference type="ARBA" id="ARBA00021315"/>
    </source>
</evidence>
<dbReference type="InterPro" id="IPR027417">
    <property type="entry name" value="P-loop_NTPase"/>
</dbReference>
<dbReference type="NCBIfam" id="TIGR00634">
    <property type="entry name" value="recN"/>
    <property type="match status" value="1"/>
</dbReference>
<dbReference type="RefSeq" id="WP_009310671.1">
    <property type="nucleotide sequence ID" value="NZ_CABKQA010000003.1"/>
</dbReference>
<organism evidence="12 13">
    <name type="scientific">Lactobacillus iners</name>
    <dbReference type="NCBI Taxonomy" id="147802"/>
    <lineage>
        <taxon>Bacteria</taxon>
        <taxon>Bacillati</taxon>
        <taxon>Bacillota</taxon>
        <taxon>Bacilli</taxon>
        <taxon>Lactobacillales</taxon>
        <taxon>Lactobacillaceae</taxon>
        <taxon>Lactobacillus</taxon>
    </lineage>
</organism>
<evidence type="ECO:0000259" key="11">
    <source>
        <dbReference type="Pfam" id="PF02463"/>
    </source>
</evidence>
<dbReference type="GO" id="GO:0006310">
    <property type="term" value="P:DNA recombination"/>
    <property type="evidence" value="ECO:0007669"/>
    <property type="project" value="InterPro"/>
</dbReference>
<dbReference type="Gene3D" id="3.40.50.300">
    <property type="entry name" value="P-loop containing nucleotide triphosphate hydrolases"/>
    <property type="match status" value="2"/>
</dbReference>
<sequence>MLVELDIQNFAVIKSLKVSFKENMTVLIGETGAGKSIIIDALSLLLGSRAQIDMIRSGESKAIITGLFSVDDTNKVLIDMCIEAGIPLDDNQLVICRELSIKGRSIVRINGQITTINVLKNLSQYLVDIHGQRDMQILMDQDLHINLLDNYANNDFKESLSQYQKIYAKWQEIKQRLSAIRKNAQEIAQKHDILEYQLNELKAANLTDEKEDERVDDEYRQLTNYQKIMTAANYFMQLYEDEQGLSTLLDDGQKTASELAGYSVQFSNFEKTFNDGVYALEDAHEELTSIIDNLEFDSEHYAYLTERINLLNTLKKKYGPTLKDVFIFYDNIQREINQFDNQYFDEEKLNKDLQSLQAKLMTYANELTQARKNNAKILEKKIKQELSSLYMDKARFVIKIEPCNTFNKFGLDKVAFMIATNPGDDLHPLVRIVSGGEQSRLLLALKAIFSESEPVGTMIFDEIDTGVSGRVAAAIGKKMHKIGLAKQVIAITHSPQVAAASDHHFAISKIVKDGETFTKALSLNKDETVITIAKMMAGKDITEISKQNALELITKLHNE</sequence>
<keyword evidence="10" id="KW-0175">Coiled coil</keyword>
<dbReference type="PANTHER" id="PTHR11059:SF0">
    <property type="entry name" value="DNA REPAIR PROTEIN RECN"/>
    <property type="match status" value="1"/>
</dbReference>
<accession>A0A6G7B936</accession>
<reference evidence="12 13" key="1">
    <citation type="submission" date="2020-02" db="EMBL/GenBank/DDBJ databases">
        <title>Complete genome sequences of six Lactobacillus iners strains isolated from the human vagina.</title>
        <authorList>
            <person name="France M.T."/>
            <person name="Rutt L."/>
            <person name="Narina S."/>
            <person name="Arbaugh S."/>
            <person name="Humphrys M.S."/>
            <person name="Ma B."/>
            <person name="Hayward M.R."/>
            <person name="Relman D."/>
            <person name="Kwon D.S."/>
            <person name="Ravel J."/>
        </authorList>
    </citation>
    <scope>NUCLEOTIDE SEQUENCE [LARGE SCALE GENOMIC DNA]</scope>
    <source>
        <strain evidence="12 13">C0210C1</strain>
    </source>
</reference>
<evidence type="ECO:0000256" key="6">
    <source>
        <dbReference type="ARBA" id="ARBA00022840"/>
    </source>
</evidence>
<dbReference type="SUPFAM" id="SSF52540">
    <property type="entry name" value="P-loop containing nucleoside triphosphate hydrolases"/>
    <property type="match status" value="2"/>
</dbReference>
<dbReference type="Pfam" id="PF02463">
    <property type="entry name" value="SMC_N"/>
    <property type="match status" value="1"/>
</dbReference>
<gene>
    <name evidence="12" type="primary">recN</name>
    <name evidence="12" type="ORF">G6Z83_02865</name>
</gene>
<dbReference type="PIRSF" id="PIRSF003128">
    <property type="entry name" value="RecN"/>
    <property type="match status" value="1"/>
</dbReference>
<dbReference type="GO" id="GO:0005524">
    <property type="term" value="F:ATP binding"/>
    <property type="evidence" value="ECO:0007669"/>
    <property type="project" value="UniProtKB-KW"/>
</dbReference>
<dbReference type="PANTHER" id="PTHR11059">
    <property type="entry name" value="DNA REPAIR PROTEIN RECN"/>
    <property type="match status" value="1"/>
</dbReference>
<proteinExistence type="inferred from homology"/>
<dbReference type="InterPro" id="IPR003395">
    <property type="entry name" value="RecF/RecN/SMC_N"/>
</dbReference>
<dbReference type="EMBL" id="CP049228">
    <property type="protein sequence ID" value="QIH23674.1"/>
    <property type="molecule type" value="Genomic_DNA"/>
</dbReference>
<evidence type="ECO:0000256" key="10">
    <source>
        <dbReference type="SAM" id="Coils"/>
    </source>
</evidence>
<dbReference type="CDD" id="cd03241">
    <property type="entry name" value="ABC_RecN"/>
    <property type="match status" value="2"/>
</dbReference>
<evidence type="ECO:0000256" key="2">
    <source>
        <dbReference type="ARBA" id="ARBA00009441"/>
    </source>
</evidence>